<dbReference type="InterPro" id="IPR006311">
    <property type="entry name" value="TAT_signal"/>
</dbReference>
<dbReference type="InterPro" id="IPR017946">
    <property type="entry name" value="PLC-like_Pdiesterase_TIM-brl"/>
</dbReference>
<keyword evidence="3" id="KW-0732">Signal</keyword>
<dbReference type="Pfam" id="PF13653">
    <property type="entry name" value="GDPD_2"/>
    <property type="match status" value="1"/>
</dbReference>
<dbReference type="AlphaFoldDB" id="A0A5N5W8A5"/>
<dbReference type="PROSITE" id="PS51318">
    <property type="entry name" value="TAT"/>
    <property type="match status" value="1"/>
</dbReference>
<feature type="chain" id="PRO_5024838764" description="Altered inheritance of mitochondria protein 6" evidence="3">
    <location>
        <begin position="38"/>
        <end position="294"/>
    </location>
</feature>
<evidence type="ECO:0000313" key="4">
    <source>
        <dbReference type="EMBL" id="KAB7845546.1"/>
    </source>
</evidence>
<evidence type="ECO:0000313" key="5">
    <source>
        <dbReference type="Proteomes" id="UP000327000"/>
    </source>
</evidence>
<evidence type="ECO:0000256" key="3">
    <source>
        <dbReference type="SAM" id="SignalP"/>
    </source>
</evidence>
<dbReference type="EMBL" id="VOKX01000026">
    <property type="protein sequence ID" value="KAB7845546.1"/>
    <property type="molecule type" value="Genomic_DNA"/>
</dbReference>
<dbReference type="PANTHER" id="PTHR31571">
    <property type="entry name" value="ALTERED INHERITANCE OF MITOCHONDRIA PROTEIN 6"/>
    <property type="match status" value="1"/>
</dbReference>
<gene>
    <name evidence="4" type="ORF">FRZ00_13785</name>
</gene>
<dbReference type="RefSeq" id="WP_004940226.1">
    <property type="nucleotide sequence ID" value="NZ_JBFADJ010000005.1"/>
</dbReference>
<name>A0A5N5W8A5_STRMB</name>
<dbReference type="Gene3D" id="3.20.20.190">
    <property type="entry name" value="Phosphatidylinositol (PI) phosphodiesterase"/>
    <property type="match status" value="1"/>
</dbReference>
<sequence length="294" mass="32006">MTPSVSDRPGPSRHTRRAVVVTLGAALAGTVAPPALAGTARGRHTPPPLRRAHAHNDYEHPHPLTDALSHGFGSVEADIWLVGDQLLVAHDPAGLDPRRTLAALYLDPLLRRVRANGGHVYRGYGSSLQLLIDIKSAGDATYRVLSRELRRYREILTGCADGRVRPGAVTAVVSGDRAARGPMEAERVRFAFYDGRLTDLGTAAPASFLPLVSDNWGQNFRWQGVGPMPAGERAALRRIVRRAHAEHRRVRFWATPDLPGPAREAVWRELLAAGVDHLNTDDLAGLEAFLRAAR</sequence>
<reference evidence="4 5" key="1">
    <citation type="journal article" date="2019" name="Microb. Cell Fact.">
        <title>Exploring novel herbicidin analogues by transcriptional regulator overexpression and MS/MS molecular networking.</title>
        <authorList>
            <person name="Shi Y."/>
            <person name="Gu R."/>
            <person name="Li Y."/>
            <person name="Wang X."/>
            <person name="Ren W."/>
            <person name="Li X."/>
            <person name="Wang L."/>
            <person name="Xie Y."/>
            <person name="Hong B."/>
        </authorList>
    </citation>
    <scope>NUCLEOTIDE SEQUENCE [LARGE SCALE GENOMIC DNA]</scope>
    <source>
        <strain evidence="4 5">US-43</strain>
    </source>
</reference>
<evidence type="ECO:0000256" key="1">
    <source>
        <dbReference type="ARBA" id="ARBA00014286"/>
    </source>
</evidence>
<dbReference type="PANTHER" id="PTHR31571:SF1">
    <property type="entry name" value="ALTERED INHERITANCE OF MITOCHONDRIA PROTEIN 6"/>
    <property type="match status" value="1"/>
</dbReference>
<feature type="region of interest" description="Disordered" evidence="2">
    <location>
        <begin position="34"/>
        <end position="55"/>
    </location>
</feature>
<dbReference type="InterPro" id="IPR039559">
    <property type="entry name" value="AIM6_PI-PLC-like_dom"/>
</dbReference>
<accession>A0A5N5W8A5</accession>
<organism evidence="4 5">
    <name type="scientific">Streptomyces mobaraensis</name>
    <name type="common">Streptoverticillium mobaraense</name>
    <dbReference type="NCBI Taxonomy" id="35621"/>
    <lineage>
        <taxon>Bacteria</taxon>
        <taxon>Bacillati</taxon>
        <taxon>Actinomycetota</taxon>
        <taxon>Actinomycetes</taxon>
        <taxon>Kitasatosporales</taxon>
        <taxon>Streptomycetaceae</taxon>
        <taxon>Streptomyces</taxon>
    </lineage>
</organism>
<dbReference type="OrthoDB" id="9794455at2"/>
<dbReference type="SUPFAM" id="SSF51695">
    <property type="entry name" value="PLC-like phosphodiesterases"/>
    <property type="match status" value="1"/>
</dbReference>
<protein>
    <recommendedName>
        <fullName evidence="1">Altered inheritance of mitochondria protein 6</fullName>
    </recommendedName>
</protein>
<dbReference type="GO" id="GO:0008081">
    <property type="term" value="F:phosphoric diester hydrolase activity"/>
    <property type="evidence" value="ECO:0007669"/>
    <property type="project" value="InterPro"/>
</dbReference>
<keyword evidence="5" id="KW-1185">Reference proteome</keyword>
<comment type="caution">
    <text evidence="4">The sequence shown here is derived from an EMBL/GenBank/DDBJ whole genome shotgun (WGS) entry which is preliminary data.</text>
</comment>
<proteinExistence type="predicted"/>
<evidence type="ECO:0000256" key="2">
    <source>
        <dbReference type="SAM" id="MobiDB-lite"/>
    </source>
</evidence>
<dbReference type="CDD" id="cd08577">
    <property type="entry name" value="PI-PLCc_GDPD_SF_unchar3"/>
    <property type="match status" value="1"/>
</dbReference>
<dbReference type="GO" id="GO:0006629">
    <property type="term" value="P:lipid metabolic process"/>
    <property type="evidence" value="ECO:0007669"/>
    <property type="project" value="InterPro"/>
</dbReference>
<dbReference type="Proteomes" id="UP000327000">
    <property type="component" value="Unassembled WGS sequence"/>
</dbReference>
<feature type="signal peptide" evidence="3">
    <location>
        <begin position="1"/>
        <end position="37"/>
    </location>
</feature>
<dbReference type="InterPro" id="IPR051236">
    <property type="entry name" value="HAT_RTT109-like"/>
</dbReference>